<feature type="non-terminal residue" evidence="6">
    <location>
        <position position="229"/>
    </location>
</feature>
<evidence type="ECO:0000313" key="6">
    <source>
        <dbReference type="EMBL" id="VAW90476.1"/>
    </source>
</evidence>
<dbReference type="PANTHER" id="PTHR43798">
    <property type="entry name" value="MONOACYLGLYCEROL LIPASE"/>
    <property type="match status" value="1"/>
</dbReference>
<dbReference type="AlphaFoldDB" id="A0A3B1ACL6"/>
<dbReference type="PRINTS" id="PR00111">
    <property type="entry name" value="ABHYDROLASE"/>
</dbReference>
<dbReference type="InterPro" id="IPR010076">
    <property type="entry name" value="BioH"/>
</dbReference>
<keyword evidence="4" id="KW-0378">Hydrolase</keyword>
<dbReference type="GO" id="GO:0052689">
    <property type="term" value="F:carboxylic ester hydrolase activity"/>
    <property type="evidence" value="ECO:0007669"/>
    <property type="project" value="UniProtKB-KW"/>
</dbReference>
<dbReference type="InterPro" id="IPR029058">
    <property type="entry name" value="AB_hydrolase_fold"/>
</dbReference>
<dbReference type="GO" id="GO:0016020">
    <property type="term" value="C:membrane"/>
    <property type="evidence" value="ECO:0007669"/>
    <property type="project" value="TreeGrafter"/>
</dbReference>
<keyword evidence="2" id="KW-0963">Cytoplasm</keyword>
<sequence>MTNNINSIKSGDSGEHIALLHGWGFNATIWQETAHTLVNNAQVSCIDLPGHGHSPMPAGDYTIETLADQIAETLPEQGNLIGWSLGGMVAMQIALRHPQKIKKLILVASIARFVRDDDWRYAISTKILQQFSKSLNNNTQQTLQRFIALQIMGSDESHVILRKLHKLMNSNKAPHPVALQGGLKILREVDLRDQLAKITQPTLMIFGKRDTLSRPKTARQMLPLLPNAQ</sequence>
<keyword evidence="3" id="KW-0093">Biotin biosynthesis</keyword>
<feature type="domain" description="AB hydrolase-1" evidence="5">
    <location>
        <begin position="16"/>
        <end position="227"/>
    </location>
</feature>
<dbReference type="Gene3D" id="3.40.50.1820">
    <property type="entry name" value="alpha/beta hydrolase"/>
    <property type="match status" value="1"/>
</dbReference>
<dbReference type="GO" id="GO:0009102">
    <property type="term" value="P:biotin biosynthetic process"/>
    <property type="evidence" value="ECO:0007669"/>
    <property type="project" value="UniProtKB-KW"/>
</dbReference>
<evidence type="ECO:0000256" key="1">
    <source>
        <dbReference type="ARBA" id="ARBA00022487"/>
    </source>
</evidence>
<name>A0A3B1ACL6_9ZZZZ</name>
<reference evidence="6" key="1">
    <citation type="submission" date="2018-06" db="EMBL/GenBank/DDBJ databases">
        <authorList>
            <person name="Zhirakovskaya E."/>
        </authorList>
    </citation>
    <scope>NUCLEOTIDE SEQUENCE</scope>
</reference>
<dbReference type="PANTHER" id="PTHR43798:SF31">
    <property type="entry name" value="AB HYDROLASE SUPERFAMILY PROTEIN YCLE"/>
    <property type="match status" value="1"/>
</dbReference>
<organism evidence="6">
    <name type="scientific">hydrothermal vent metagenome</name>
    <dbReference type="NCBI Taxonomy" id="652676"/>
    <lineage>
        <taxon>unclassified sequences</taxon>
        <taxon>metagenomes</taxon>
        <taxon>ecological metagenomes</taxon>
    </lineage>
</organism>
<proteinExistence type="predicted"/>
<dbReference type="InterPro" id="IPR050266">
    <property type="entry name" value="AB_hydrolase_sf"/>
</dbReference>
<accession>A0A3B1ACL6</accession>
<evidence type="ECO:0000256" key="4">
    <source>
        <dbReference type="ARBA" id="ARBA00022801"/>
    </source>
</evidence>
<evidence type="ECO:0000259" key="5">
    <source>
        <dbReference type="Pfam" id="PF00561"/>
    </source>
</evidence>
<evidence type="ECO:0000256" key="3">
    <source>
        <dbReference type="ARBA" id="ARBA00022756"/>
    </source>
</evidence>
<keyword evidence="1" id="KW-0719">Serine esterase</keyword>
<dbReference type="Pfam" id="PF00561">
    <property type="entry name" value="Abhydrolase_1"/>
    <property type="match status" value="1"/>
</dbReference>
<gene>
    <name evidence="6" type="ORF">MNBD_GAMMA17-696</name>
</gene>
<dbReference type="NCBIfam" id="TIGR01738">
    <property type="entry name" value="bioH"/>
    <property type="match status" value="1"/>
</dbReference>
<dbReference type="SUPFAM" id="SSF53474">
    <property type="entry name" value="alpha/beta-Hydrolases"/>
    <property type="match status" value="1"/>
</dbReference>
<protein>
    <submittedName>
        <fullName evidence="6">Biotin synthesis protein BioH</fullName>
    </submittedName>
</protein>
<dbReference type="EMBL" id="UOFQ01000194">
    <property type="protein sequence ID" value="VAW90476.1"/>
    <property type="molecule type" value="Genomic_DNA"/>
</dbReference>
<dbReference type="InterPro" id="IPR000073">
    <property type="entry name" value="AB_hydrolase_1"/>
</dbReference>
<evidence type="ECO:0000256" key="2">
    <source>
        <dbReference type="ARBA" id="ARBA00022490"/>
    </source>
</evidence>